<keyword evidence="2" id="KW-1185">Reference proteome</keyword>
<reference evidence="3" key="1">
    <citation type="submission" date="2022-11" db="UniProtKB">
        <authorList>
            <consortium name="WormBaseParasite"/>
        </authorList>
    </citation>
    <scope>IDENTIFICATION</scope>
</reference>
<feature type="transmembrane region" description="Helical" evidence="1">
    <location>
        <begin position="125"/>
        <end position="146"/>
    </location>
</feature>
<accession>A0A914YS22</accession>
<sequence length="188" mass="21023">MVASKTFLNLDIIKCAKIVAIVGIGCAIGFPLSLAFTVPFWISEISIPISVVFLLSYILIYFGVYKKRPTCLLYAQFILGILIFITLCLAILSILVSLPETIINEKVKEHIYTKSEAKNLIRHGYYIIAGSMVAIIGCTIFVLVIVQRARLYIVENLRLSQIPSEFGSLPPSPFTPPKHNTITPYENW</sequence>
<feature type="transmembrane region" description="Helical" evidence="1">
    <location>
        <begin position="47"/>
        <end position="65"/>
    </location>
</feature>
<feature type="transmembrane region" description="Helical" evidence="1">
    <location>
        <begin position="77"/>
        <end position="98"/>
    </location>
</feature>
<dbReference type="AlphaFoldDB" id="A0A914YS22"/>
<evidence type="ECO:0000256" key="1">
    <source>
        <dbReference type="SAM" id="Phobius"/>
    </source>
</evidence>
<proteinExistence type="predicted"/>
<keyword evidence="1" id="KW-0812">Transmembrane</keyword>
<keyword evidence="1" id="KW-0472">Membrane</keyword>
<evidence type="ECO:0000313" key="3">
    <source>
        <dbReference type="WBParaSite" id="PSU_v2.g3539.t1"/>
    </source>
</evidence>
<name>A0A914YS22_9BILA</name>
<evidence type="ECO:0000313" key="2">
    <source>
        <dbReference type="Proteomes" id="UP000887577"/>
    </source>
</evidence>
<feature type="transmembrane region" description="Helical" evidence="1">
    <location>
        <begin position="18"/>
        <end position="41"/>
    </location>
</feature>
<dbReference type="WBParaSite" id="PSU_v2.g3539.t1">
    <property type="protein sequence ID" value="PSU_v2.g3539.t1"/>
    <property type="gene ID" value="PSU_v2.g3539"/>
</dbReference>
<organism evidence="2 3">
    <name type="scientific">Panagrolaimus superbus</name>
    <dbReference type="NCBI Taxonomy" id="310955"/>
    <lineage>
        <taxon>Eukaryota</taxon>
        <taxon>Metazoa</taxon>
        <taxon>Ecdysozoa</taxon>
        <taxon>Nematoda</taxon>
        <taxon>Chromadorea</taxon>
        <taxon>Rhabditida</taxon>
        <taxon>Tylenchina</taxon>
        <taxon>Panagrolaimomorpha</taxon>
        <taxon>Panagrolaimoidea</taxon>
        <taxon>Panagrolaimidae</taxon>
        <taxon>Panagrolaimus</taxon>
    </lineage>
</organism>
<keyword evidence="1" id="KW-1133">Transmembrane helix</keyword>
<dbReference type="Proteomes" id="UP000887577">
    <property type="component" value="Unplaced"/>
</dbReference>
<protein>
    <submittedName>
        <fullName evidence="3">Uncharacterized protein</fullName>
    </submittedName>
</protein>